<feature type="signal peptide" evidence="1">
    <location>
        <begin position="1"/>
        <end position="24"/>
    </location>
</feature>
<accession>A0A1I6GTJ4</accession>
<keyword evidence="1" id="KW-0732">Signal</keyword>
<proteinExistence type="predicted"/>
<evidence type="ECO:0008006" key="4">
    <source>
        <dbReference type="Google" id="ProtNLM"/>
    </source>
</evidence>
<dbReference type="RefSeq" id="WP_092008686.1">
    <property type="nucleotide sequence ID" value="NZ_FOYW01000001.1"/>
</dbReference>
<dbReference type="STRING" id="650891.SAMN05216203_0467"/>
<gene>
    <name evidence="2" type="ORF">SAMN05216203_0467</name>
</gene>
<protein>
    <recommendedName>
        <fullName evidence="4">Polysaccharide lyase</fullName>
    </recommendedName>
</protein>
<dbReference type="Proteomes" id="UP000198644">
    <property type="component" value="Unassembled WGS sequence"/>
</dbReference>
<evidence type="ECO:0000313" key="2">
    <source>
        <dbReference type="EMBL" id="SFR45593.1"/>
    </source>
</evidence>
<dbReference type="AlphaFoldDB" id="A0A1I6GTJ4"/>
<name>A0A1I6GTJ4_9GAMM</name>
<sequence length="250" mass="28348">MTVLRVHPFIPLALLLVSVTGARAADFAFEGTARDQQGEVIYQERHRVSGSCKEGSWRPGSQKVDYIRPDGDSPFAKKSLTYPDTLIRPEVDFRQPDFNETLEVTFGDQQEVARVEWSLGNGEAERWKLEVTPRLVVDAGFDHFIRANWDTLREGGSVEFRFLAPTRGEAYDFVAEPDPDPLDGARHAFRIKPSGFLMGMLVDPIRLGYDEQGFLTHYSGLGNIRRNQEENYVVDLRYRVTEPADCPLLP</sequence>
<feature type="chain" id="PRO_5011470746" description="Polysaccharide lyase" evidence="1">
    <location>
        <begin position="25"/>
        <end position="250"/>
    </location>
</feature>
<reference evidence="2 3" key="1">
    <citation type="submission" date="2016-10" db="EMBL/GenBank/DDBJ databases">
        <authorList>
            <person name="de Groot N.N."/>
        </authorList>
    </citation>
    <scope>NUCLEOTIDE SEQUENCE [LARGE SCALE GENOMIC DNA]</scope>
    <source>
        <strain evidence="2 3">CGMCC 1.9167</strain>
    </source>
</reference>
<keyword evidence="3" id="KW-1185">Reference proteome</keyword>
<evidence type="ECO:0000313" key="3">
    <source>
        <dbReference type="Proteomes" id="UP000198644"/>
    </source>
</evidence>
<dbReference type="EMBL" id="FOYW01000001">
    <property type="protein sequence ID" value="SFR45593.1"/>
    <property type="molecule type" value="Genomic_DNA"/>
</dbReference>
<evidence type="ECO:0000256" key="1">
    <source>
        <dbReference type="SAM" id="SignalP"/>
    </source>
</evidence>
<dbReference type="OrthoDB" id="1491713at2"/>
<organism evidence="2 3">
    <name type="scientific">Marinobacter daqiaonensis</name>
    <dbReference type="NCBI Taxonomy" id="650891"/>
    <lineage>
        <taxon>Bacteria</taxon>
        <taxon>Pseudomonadati</taxon>
        <taxon>Pseudomonadota</taxon>
        <taxon>Gammaproteobacteria</taxon>
        <taxon>Pseudomonadales</taxon>
        <taxon>Marinobacteraceae</taxon>
        <taxon>Marinobacter</taxon>
    </lineage>
</organism>